<keyword evidence="7" id="KW-0812">Transmembrane</keyword>
<evidence type="ECO:0000256" key="3">
    <source>
        <dbReference type="ARBA" id="ARBA00023110"/>
    </source>
</evidence>
<protein>
    <recommendedName>
        <fullName evidence="2 5">peptidylprolyl isomerase</fullName>
        <ecNumber evidence="2 5">5.2.1.8</ecNumber>
    </recommendedName>
</protein>
<evidence type="ECO:0000256" key="1">
    <source>
        <dbReference type="ARBA" id="ARBA00000971"/>
    </source>
</evidence>
<organism evidence="9 10">
    <name type="scientific">Cyanidium caldarium</name>
    <name type="common">Red alga</name>
    <dbReference type="NCBI Taxonomy" id="2771"/>
    <lineage>
        <taxon>Eukaryota</taxon>
        <taxon>Rhodophyta</taxon>
        <taxon>Bangiophyceae</taxon>
        <taxon>Cyanidiales</taxon>
        <taxon>Cyanidiaceae</taxon>
        <taxon>Cyanidium</taxon>
    </lineage>
</organism>
<comment type="caution">
    <text evidence="9">The sequence shown here is derived from an EMBL/GenBank/DDBJ whole genome shotgun (WGS) entry which is preliminary data.</text>
</comment>
<dbReference type="EC" id="5.2.1.8" evidence="2 5"/>
<dbReference type="InterPro" id="IPR050689">
    <property type="entry name" value="FKBP-type_PPIase"/>
</dbReference>
<feature type="region of interest" description="Disordered" evidence="6">
    <location>
        <begin position="42"/>
        <end position="172"/>
    </location>
</feature>
<dbReference type="FunFam" id="3.10.50.40:FF:000006">
    <property type="entry name" value="Peptidyl-prolyl cis-trans isomerase"/>
    <property type="match status" value="1"/>
</dbReference>
<feature type="transmembrane region" description="Helical" evidence="7">
    <location>
        <begin position="354"/>
        <end position="377"/>
    </location>
</feature>
<evidence type="ECO:0000259" key="8">
    <source>
        <dbReference type="PROSITE" id="PS50059"/>
    </source>
</evidence>
<keyword evidence="4 5" id="KW-0413">Isomerase</keyword>
<keyword evidence="7" id="KW-1133">Transmembrane helix</keyword>
<feature type="domain" description="PPIase FKBP-type" evidence="8">
    <location>
        <begin position="194"/>
        <end position="283"/>
    </location>
</feature>
<keyword evidence="3 5" id="KW-0697">Rotamase</keyword>
<name>A0AAV9J2M1_CYACA</name>
<dbReference type="AlphaFoldDB" id="A0AAV9J2M1"/>
<dbReference type="Gene3D" id="3.10.50.40">
    <property type="match status" value="1"/>
</dbReference>
<keyword evidence="7" id="KW-0472">Membrane</keyword>
<accession>A0AAV9J2M1</accession>
<dbReference type="Proteomes" id="UP001301350">
    <property type="component" value="Unassembled WGS sequence"/>
</dbReference>
<dbReference type="SUPFAM" id="SSF54534">
    <property type="entry name" value="FKBP-like"/>
    <property type="match status" value="1"/>
</dbReference>
<dbReference type="PANTHER" id="PTHR10516:SF457">
    <property type="entry name" value="PEPTIDYLPROLYL ISOMERASE"/>
    <property type="match status" value="1"/>
</dbReference>
<dbReference type="PROSITE" id="PS50059">
    <property type="entry name" value="FKBP_PPIASE"/>
    <property type="match status" value="1"/>
</dbReference>
<dbReference type="Pfam" id="PF00254">
    <property type="entry name" value="FKBP_C"/>
    <property type="match status" value="1"/>
</dbReference>
<dbReference type="GO" id="GO:0005737">
    <property type="term" value="C:cytoplasm"/>
    <property type="evidence" value="ECO:0007669"/>
    <property type="project" value="TreeGrafter"/>
</dbReference>
<feature type="compositionally biased region" description="Low complexity" evidence="6">
    <location>
        <begin position="73"/>
        <end position="87"/>
    </location>
</feature>
<sequence length="407" mass="42162">MFVASGGVRLAVHTGASPASSRGRPGGVWVSRVGAAPAALRLRAAASGSDQNGKGDAGKGAPRRSPFENMDWSKAPPVAKSSASPSAGTPPPQGTAAGSAAADRRTPFDGVTDEPLPGGSASRFAAEDEKLRALLDAQRRSESPPEKIDSRGEAGPASTTTSSAETEEDLSGDGGVLRRTLQAAPADAAAAVAGSRVRVHYVGRLAATGAQFDSSRDRNAPFEFVVGEGRVIRAWDVALVGMRVGQVVRLTCAPSYAYGLRGVPPVIPPKATLVFDVELLEVQGGQGKERKGAAGVPAMDTAIEALTDDGPVDLDEMAHEYWKTRAAEKAQGKQRAKWYFISPFASQTGERPPWWLNPNITFVLVFLIIGAATYIVYISGGIHQGFPSGAGAGGGQEAPAAASNQRP</sequence>
<gene>
    <name evidence="9" type="ORF">CDCA_CDCA19G4691</name>
</gene>
<dbReference type="InterPro" id="IPR046357">
    <property type="entry name" value="PPIase_dom_sf"/>
</dbReference>
<evidence type="ECO:0000256" key="6">
    <source>
        <dbReference type="SAM" id="MobiDB-lite"/>
    </source>
</evidence>
<dbReference type="PANTHER" id="PTHR10516">
    <property type="entry name" value="PEPTIDYL-PROLYL CIS-TRANS ISOMERASE"/>
    <property type="match status" value="1"/>
</dbReference>
<dbReference type="EMBL" id="JANCYW010000019">
    <property type="protein sequence ID" value="KAK4538666.1"/>
    <property type="molecule type" value="Genomic_DNA"/>
</dbReference>
<reference evidence="9 10" key="1">
    <citation type="submission" date="2022-07" db="EMBL/GenBank/DDBJ databases">
        <title>Genome-wide signatures of adaptation to extreme environments.</title>
        <authorList>
            <person name="Cho C.H."/>
            <person name="Yoon H.S."/>
        </authorList>
    </citation>
    <scope>NUCLEOTIDE SEQUENCE [LARGE SCALE GENOMIC DNA]</scope>
    <source>
        <strain evidence="9 10">DBV 063 E5</strain>
    </source>
</reference>
<keyword evidence="10" id="KW-1185">Reference proteome</keyword>
<evidence type="ECO:0000256" key="7">
    <source>
        <dbReference type="SAM" id="Phobius"/>
    </source>
</evidence>
<evidence type="ECO:0000256" key="5">
    <source>
        <dbReference type="PROSITE-ProRule" id="PRU00277"/>
    </source>
</evidence>
<feature type="compositionally biased region" description="Basic and acidic residues" evidence="6">
    <location>
        <begin position="125"/>
        <end position="152"/>
    </location>
</feature>
<evidence type="ECO:0000256" key="4">
    <source>
        <dbReference type="ARBA" id="ARBA00023235"/>
    </source>
</evidence>
<evidence type="ECO:0000313" key="9">
    <source>
        <dbReference type="EMBL" id="KAK4538666.1"/>
    </source>
</evidence>
<evidence type="ECO:0000256" key="2">
    <source>
        <dbReference type="ARBA" id="ARBA00013194"/>
    </source>
</evidence>
<proteinExistence type="predicted"/>
<comment type="catalytic activity">
    <reaction evidence="1 5">
        <text>[protein]-peptidylproline (omega=180) = [protein]-peptidylproline (omega=0)</text>
        <dbReference type="Rhea" id="RHEA:16237"/>
        <dbReference type="Rhea" id="RHEA-COMP:10747"/>
        <dbReference type="Rhea" id="RHEA-COMP:10748"/>
        <dbReference type="ChEBI" id="CHEBI:83833"/>
        <dbReference type="ChEBI" id="CHEBI:83834"/>
        <dbReference type="EC" id="5.2.1.8"/>
    </reaction>
</comment>
<dbReference type="GO" id="GO:0003755">
    <property type="term" value="F:peptidyl-prolyl cis-trans isomerase activity"/>
    <property type="evidence" value="ECO:0007669"/>
    <property type="project" value="UniProtKB-KW"/>
</dbReference>
<evidence type="ECO:0000313" key="10">
    <source>
        <dbReference type="Proteomes" id="UP001301350"/>
    </source>
</evidence>
<dbReference type="InterPro" id="IPR001179">
    <property type="entry name" value="PPIase_FKBP_dom"/>
</dbReference>